<evidence type="ECO:0000313" key="9">
    <source>
        <dbReference type="Proteomes" id="UP000092024"/>
    </source>
</evidence>
<dbReference type="PANTHER" id="PTHR33231:SF1">
    <property type="entry name" value="30S RIBOSOMAL PROTEIN"/>
    <property type="match status" value="1"/>
</dbReference>
<dbReference type="STRING" id="1844972.A7K91_06140"/>
<proteinExistence type="inferred from homology"/>
<evidence type="ECO:0000256" key="2">
    <source>
        <dbReference type="ARBA" id="ARBA00022845"/>
    </source>
</evidence>
<evidence type="ECO:0000256" key="3">
    <source>
        <dbReference type="ARBA" id="ARBA00038434"/>
    </source>
</evidence>
<dbReference type="InterPro" id="IPR034694">
    <property type="entry name" value="HPF_long/plastid"/>
</dbReference>
<keyword evidence="9" id="KW-1185">Reference proteome</keyword>
<organism evidence="8 9">
    <name type="scientific">Paenibacillus oryzae</name>
    <dbReference type="NCBI Taxonomy" id="1844972"/>
    <lineage>
        <taxon>Bacteria</taxon>
        <taxon>Bacillati</taxon>
        <taxon>Bacillota</taxon>
        <taxon>Bacilli</taxon>
        <taxon>Bacillales</taxon>
        <taxon>Paenibacillaceae</taxon>
        <taxon>Paenibacillus</taxon>
    </lineage>
</organism>
<name>A0A1A5YD79_9BACL</name>
<dbReference type="Proteomes" id="UP000092024">
    <property type="component" value="Unassembled WGS sequence"/>
</dbReference>
<comment type="caution">
    <text evidence="8">The sequence shown here is derived from an EMBL/GenBank/DDBJ whole genome shotgun (WGS) entry which is preliminary data.</text>
</comment>
<protein>
    <recommendedName>
        <fullName evidence="5 6">Ribosome hibernation promoting factor</fullName>
        <shortName evidence="6">HPF</shortName>
    </recommendedName>
</protein>
<dbReference type="InterPro" id="IPR032528">
    <property type="entry name" value="Ribosom_S30AE_C"/>
</dbReference>
<comment type="similarity">
    <text evidence="3">Belongs to the HPF/YfiA ribosome-associated protein family. Short HPF subfamily.</text>
</comment>
<feature type="domain" description="Sigma 54 modulation/S30EA ribosomal protein C-terminal" evidence="7">
    <location>
        <begin position="124"/>
        <end position="178"/>
    </location>
</feature>
<dbReference type="Gene3D" id="3.30.505.50">
    <property type="entry name" value="Sigma 54 modulation/S30EA ribosomal protein, C-terminal domain"/>
    <property type="match status" value="1"/>
</dbReference>
<accession>A0A1A5YD79</accession>
<dbReference type="CDD" id="cd00552">
    <property type="entry name" value="RaiA"/>
    <property type="match status" value="1"/>
</dbReference>
<comment type="subunit">
    <text evidence="6">Interacts with 100S ribosomes.</text>
</comment>
<comment type="subunit">
    <text evidence="4">Associates exclusively with 100S ribosomes, which are dimers of 70S ribosomes.</text>
</comment>
<dbReference type="InterPro" id="IPR036567">
    <property type="entry name" value="RHF-like"/>
</dbReference>
<evidence type="ECO:0000259" key="7">
    <source>
        <dbReference type="Pfam" id="PF16321"/>
    </source>
</evidence>
<evidence type="ECO:0000256" key="5">
    <source>
        <dbReference type="ARBA" id="ARBA00041148"/>
    </source>
</evidence>
<dbReference type="InterPro" id="IPR038416">
    <property type="entry name" value="Ribosom_S30AE_C_sf"/>
</dbReference>
<evidence type="ECO:0000313" key="8">
    <source>
        <dbReference type="EMBL" id="OBR63532.1"/>
    </source>
</evidence>
<dbReference type="GO" id="GO:0043024">
    <property type="term" value="F:ribosomal small subunit binding"/>
    <property type="evidence" value="ECO:0007669"/>
    <property type="project" value="TreeGrafter"/>
</dbReference>
<dbReference type="HAMAP" id="MF_00839">
    <property type="entry name" value="HPF"/>
    <property type="match status" value="1"/>
</dbReference>
<comment type="similarity">
    <text evidence="6">Belongs to the HPF/YfiA ribosome-associated protein family. Long HPF subfamily.</text>
</comment>
<dbReference type="NCBIfam" id="TIGR00741">
    <property type="entry name" value="yfiA"/>
    <property type="match status" value="1"/>
</dbReference>
<dbReference type="Pfam" id="PF16321">
    <property type="entry name" value="Ribosom_S30AE_C"/>
    <property type="match status" value="1"/>
</dbReference>
<dbReference type="GO" id="GO:0022627">
    <property type="term" value="C:cytosolic small ribosomal subunit"/>
    <property type="evidence" value="ECO:0007669"/>
    <property type="project" value="TreeGrafter"/>
</dbReference>
<dbReference type="PANTHER" id="PTHR33231">
    <property type="entry name" value="30S RIBOSOMAL PROTEIN"/>
    <property type="match status" value="1"/>
</dbReference>
<dbReference type="Gene3D" id="3.30.160.100">
    <property type="entry name" value="Ribosome hibernation promotion factor-like"/>
    <property type="match status" value="1"/>
</dbReference>
<evidence type="ECO:0000256" key="6">
    <source>
        <dbReference type="HAMAP-Rule" id="MF_00839"/>
    </source>
</evidence>
<reference evidence="8 9" key="1">
    <citation type="submission" date="2016-05" db="EMBL/GenBank/DDBJ databases">
        <title>Paenibacillus oryzae. sp. nov., isolated from the rice root.</title>
        <authorList>
            <person name="Zhang J."/>
            <person name="Zhang X."/>
        </authorList>
    </citation>
    <scope>NUCLEOTIDE SEQUENCE [LARGE SCALE GENOMIC DNA]</scope>
    <source>
        <strain evidence="8 9">1DrF-4</strain>
    </source>
</reference>
<sequence>MIYNIRGQRIQVTEALRDYVEKKLSRLEKYFEEPITSEINVTLSVTKNQHTVEVTIPLTGVLLRAEEKSEDMYASIDVVVDKLERQIRKHKTKVNRKFRQGSGVKALFREEGSAVSVLEEEEDALELVRTKRFTLKPMDVEEAILQMNLLGHTFFVFSNVDNKEVNVVYKRGDGKYGLIEQS</sequence>
<gene>
    <name evidence="6" type="primary">hpf</name>
    <name evidence="8" type="ORF">A7K91_06140</name>
</gene>
<dbReference type="EMBL" id="LYPA01000071">
    <property type="protein sequence ID" value="OBR63532.1"/>
    <property type="molecule type" value="Genomic_DNA"/>
</dbReference>
<dbReference type="FunFam" id="3.30.505.50:FF:000001">
    <property type="entry name" value="Ribosome hibernation promoting factor"/>
    <property type="match status" value="1"/>
</dbReference>
<dbReference type="RefSeq" id="WP_068685949.1">
    <property type="nucleotide sequence ID" value="NZ_LYPA01000071.1"/>
</dbReference>
<dbReference type="OrthoDB" id="9794975at2"/>
<dbReference type="InterPro" id="IPR003489">
    <property type="entry name" value="RHF/RaiA"/>
</dbReference>
<dbReference type="SUPFAM" id="SSF69754">
    <property type="entry name" value="Ribosome binding protein Y (YfiA homologue)"/>
    <property type="match status" value="1"/>
</dbReference>
<keyword evidence="1 6" id="KW-0963">Cytoplasm</keyword>
<dbReference type="Pfam" id="PF02482">
    <property type="entry name" value="Ribosomal_S30AE"/>
    <property type="match status" value="1"/>
</dbReference>
<evidence type="ECO:0000256" key="4">
    <source>
        <dbReference type="ARBA" id="ARBA00038695"/>
    </source>
</evidence>
<keyword evidence="2 6" id="KW-0810">Translation regulation</keyword>
<dbReference type="FunFam" id="3.30.160.100:FF:000001">
    <property type="entry name" value="Ribosome hibernation promoting factor"/>
    <property type="match status" value="1"/>
</dbReference>
<evidence type="ECO:0000256" key="1">
    <source>
        <dbReference type="ARBA" id="ARBA00022490"/>
    </source>
</evidence>
<comment type="subcellular location">
    <subcellularLocation>
        <location evidence="6">Cytoplasm</location>
    </subcellularLocation>
</comment>
<comment type="function">
    <text evidence="6">Required for dimerization of active 70S ribosomes into 100S ribosomes in stationary phase; 100S ribosomes are translationally inactive and sometimes present during exponential growth.</text>
</comment>
<dbReference type="AlphaFoldDB" id="A0A1A5YD79"/>
<dbReference type="InterPro" id="IPR050574">
    <property type="entry name" value="HPF/YfiA_ribosome-assoc"/>
</dbReference>
<dbReference type="GO" id="GO:0045900">
    <property type="term" value="P:negative regulation of translational elongation"/>
    <property type="evidence" value="ECO:0007669"/>
    <property type="project" value="TreeGrafter"/>
</dbReference>